<protein>
    <recommendedName>
        <fullName evidence="4">DUF4179 domain-containing protein</fullName>
    </recommendedName>
</protein>
<evidence type="ECO:0000256" key="1">
    <source>
        <dbReference type="SAM" id="Phobius"/>
    </source>
</evidence>
<reference evidence="2 3" key="1">
    <citation type="submission" date="2017-06" db="EMBL/GenBank/DDBJ databases">
        <title>Draft Genome Sequence of Natranaerobius trueperi halophilic, alkalithermophilic bacteria from soda lakes.</title>
        <authorList>
            <person name="Zhao B."/>
        </authorList>
    </citation>
    <scope>NUCLEOTIDE SEQUENCE [LARGE SCALE GENOMIC DNA]</scope>
    <source>
        <strain evidence="2 3">DSM 18760</strain>
    </source>
</reference>
<dbReference type="Proteomes" id="UP000214588">
    <property type="component" value="Unassembled WGS sequence"/>
</dbReference>
<name>A0A226BZM4_9FIRM</name>
<dbReference type="RefSeq" id="WP_089022767.1">
    <property type="nucleotide sequence ID" value="NZ_NIQC01000004.1"/>
</dbReference>
<feature type="transmembrane region" description="Helical" evidence="1">
    <location>
        <begin position="49"/>
        <end position="68"/>
    </location>
</feature>
<proteinExistence type="predicted"/>
<evidence type="ECO:0000313" key="2">
    <source>
        <dbReference type="EMBL" id="OWZ84436.1"/>
    </source>
</evidence>
<evidence type="ECO:0008006" key="4">
    <source>
        <dbReference type="Google" id="ProtNLM"/>
    </source>
</evidence>
<dbReference type="EMBL" id="NIQC01000004">
    <property type="protein sequence ID" value="OWZ84436.1"/>
    <property type="molecule type" value="Genomic_DNA"/>
</dbReference>
<keyword evidence="3" id="KW-1185">Reference proteome</keyword>
<evidence type="ECO:0000313" key="3">
    <source>
        <dbReference type="Proteomes" id="UP000214588"/>
    </source>
</evidence>
<sequence length="306" mass="35556">MKIKRKLQKFKEDYYNSIDIPEEIDDYLMKGVEKGMHEKARKNHKIKKIGISVAASVMLLFTVSINTMPTFANAMHDIPVAGQLVRVLHFSEEPQEGGKITDGSDVEFISLVEKDDKEHIVINFSQDLKEEEFASHYEIDHSEYPHTLDFKISGVREFSAEDEFEKMKDGNMIKDIYRQMTLDDSMVRFSITMDKPFSYQVTEYKEPGQLVVTLEEKQESKEDAIYSIRSESYPHGEKIGIVEEQIFSLDNRRMLKDEDGEFLIEVDQFNSKEKAEEKKNSLTEEYPVVSDFVIEKRGTSDIPKNY</sequence>
<gene>
    <name evidence="2" type="ORF">CDO51_02725</name>
</gene>
<dbReference type="OrthoDB" id="4990at2"/>
<accession>A0A226BZM4</accession>
<comment type="caution">
    <text evidence="2">The sequence shown here is derived from an EMBL/GenBank/DDBJ whole genome shotgun (WGS) entry which is preliminary data.</text>
</comment>
<keyword evidence="1" id="KW-0472">Membrane</keyword>
<dbReference type="AlphaFoldDB" id="A0A226BZM4"/>
<keyword evidence="1" id="KW-1133">Transmembrane helix</keyword>
<organism evidence="2 3">
    <name type="scientific">Natranaerobius trueperi</name>
    <dbReference type="NCBI Taxonomy" id="759412"/>
    <lineage>
        <taxon>Bacteria</taxon>
        <taxon>Bacillati</taxon>
        <taxon>Bacillota</taxon>
        <taxon>Clostridia</taxon>
        <taxon>Natranaerobiales</taxon>
        <taxon>Natranaerobiaceae</taxon>
        <taxon>Natranaerobius</taxon>
    </lineage>
</organism>
<keyword evidence="1" id="KW-0812">Transmembrane</keyword>